<dbReference type="STRING" id="981085.W9SNV3"/>
<dbReference type="InterPro" id="IPR036404">
    <property type="entry name" value="Jacalin-like_lectin_dom_sf"/>
</dbReference>
<dbReference type="InterPro" id="IPR001229">
    <property type="entry name" value="Jacalin-like_lectin_dom"/>
</dbReference>
<dbReference type="InterPro" id="IPR033734">
    <property type="entry name" value="Jacalin-like_lectin_dom_plant"/>
</dbReference>
<reference evidence="5" key="1">
    <citation type="submission" date="2013-01" db="EMBL/GenBank/DDBJ databases">
        <title>Draft Genome Sequence of a Mulberry Tree, Morus notabilis C.K. Schneid.</title>
        <authorList>
            <person name="He N."/>
            <person name="Zhao S."/>
        </authorList>
    </citation>
    <scope>NUCLEOTIDE SEQUENCE</scope>
</reference>
<dbReference type="Proteomes" id="UP000030645">
    <property type="component" value="Unassembled WGS sequence"/>
</dbReference>
<dbReference type="PANTHER" id="PTHR47293">
    <property type="entry name" value="JACALIN-RELATED LECTIN 3"/>
    <property type="match status" value="1"/>
</dbReference>
<dbReference type="SUPFAM" id="SSF51101">
    <property type="entry name" value="Mannose-binding lectins"/>
    <property type="match status" value="1"/>
</dbReference>
<feature type="domain" description="Jacalin-type lectin" evidence="3">
    <location>
        <begin position="18"/>
        <end position="167"/>
    </location>
</feature>
<name>W9SNV3_9ROSA</name>
<evidence type="ECO:0000313" key="4">
    <source>
        <dbReference type="EMBL" id="EXC37078.1"/>
    </source>
</evidence>
<organism evidence="4 5">
    <name type="scientific">Morus notabilis</name>
    <dbReference type="NCBI Taxonomy" id="981085"/>
    <lineage>
        <taxon>Eukaryota</taxon>
        <taxon>Viridiplantae</taxon>
        <taxon>Streptophyta</taxon>
        <taxon>Embryophyta</taxon>
        <taxon>Tracheophyta</taxon>
        <taxon>Spermatophyta</taxon>
        <taxon>Magnoliopsida</taxon>
        <taxon>eudicotyledons</taxon>
        <taxon>Gunneridae</taxon>
        <taxon>Pentapetalae</taxon>
        <taxon>rosids</taxon>
        <taxon>fabids</taxon>
        <taxon>Rosales</taxon>
        <taxon>Moraceae</taxon>
        <taxon>Moreae</taxon>
        <taxon>Morus</taxon>
    </lineage>
</organism>
<accession>W9SNV3</accession>
<dbReference type="AlphaFoldDB" id="W9SNV3"/>
<comment type="similarity">
    <text evidence="1">Belongs to the jacalin lectin family.</text>
</comment>
<dbReference type="PANTHER" id="PTHR47293:SF15">
    <property type="entry name" value="JACALIN-RELATED LECTIN 19"/>
    <property type="match status" value="1"/>
</dbReference>
<dbReference type="SMART" id="SM00915">
    <property type="entry name" value="Jacalin"/>
    <property type="match status" value="1"/>
</dbReference>
<proteinExistence type="inferred from homology"/>
<dbReference type="EMBL" id="KE620427">
    <property type="protein sequence ID" value="EXC37078.1"/>
    <property type="molecule type" value="Genomic_DNA"/>
</dbReference>
<evidence type="ECO:0000256" key="1">
    <source>
        <dbReference type="ARBA" id="ARBA00006568"/>
    </source>
</evidence>
<evidence type="ECO:0000313" key="5">
    <source>
        <dbReference type="Proteomes" id="UP000030645"/>
    </source>
</evidence>
<sequence>MILLRTVMIDFPTLSEPTVLIGPFGGPDGHPWDDGSGSFTGVRSINLTLKDAIGSFCIVYDLNGNPVQEIKHLSGDSGYTTANASFKFSEERIIQVSGYIDILSPATPTSLVIRSITLKTDQKTYGPYGVEKGTPFSYQIPAGAYISGFVGRTSGDYLNAIGFYQTTP</sequence>
<protein>
    <recommendedName>
        <fullName evidence="3">Jacalin-type lectin domain-containing protein</fullName>
    </recommendedName>
</protein>
<dbReference type="CDD" id="cd09612">
    <property type="entry name" value="Jacalin"/>
    <property type="match status" value="1"/>
</dbReference>
<dbReference type="GO" id="GO:0030246">
    <property type="term" value="F:carbohydrate binding"/>
    <property type="evidence" value="ECO:0007669"/>
    <property type="project" value="UniProtKB-KW"/>
</dbReference>
<evidence type="ECO:0000259" key="3">
    <source>
        <dbReference type="PROSITE" id="PS51752"/>
    </source>
</evidence>
<dbReference type="Pfam" id="PF01419">
    <property type="entry name" value="Jacalin"/>
    <property type="match status" value="1"/>
</dbReference>
<dbReference type="Gene3D" id="2.100.10.30">
    <property type="entry name" value="Jacalin-like lectin domain"/>
    <property type="match status" value="1"/>
</dbReference>
<keyword evidence="5" id="KW-1185">Reference proteome</keyword>
<keyword evidence="2" id="KW-0430">Lectin</keyword>
<dbReference type="PROSITE" id="PS51752">
    <property type="entry name" value="JACALIN_LECTIN"/>
    <property type="match status" value="1"/>
</dbReference>
<evidence type="ECO:0000256" key="2">
    <source>
        <dbReference type="ARBA" id="ARBA00022734"/>
    </source>
</evidence>
<gene>
    <name evidence="4" type="ORF">L484_000767</name>
</gene>